<keyword evidence="2" id="KW-1185">Reference proteome</keyword>
<protein>
    <recommendedName>
        <fullName evidence="3">Bacteriophage Gp15 protein</fullName>
    </recommendedName>
</protein>
<evidence type="ECO:0008006" key="3">
    <source>
        <dbReference type="Google" id="ProtNLM"/>
    </source>
</evidence>
<accession>A0A223KU22</accession>
<gene>
    <name evidence="1" type="ORF">BC6307_17920</name>
</gene>
<sequence>MFTLSDRLEEDIEIEGKYYPINLFFDVVLRFFDLMDDENFFDSDKIEIAFEMLVGTEKDFEFETKYKAVQAIVTSLIIGVENKQKKSSGESSDKKIYYDLKQDAEYIYASFMQEYGIDLIDQQGSLRWEKFKALLSGMRDTTKFKEIVGIRAAKLPTGKGTEEERKRLKELKEMYALNKDQKSREEELDYMFNKLAGGN</sequence>
<proteinExistence type="predicted"/>
<dbReference type="STRING" id="1314751.GCA_001591425_00811"/>
<reference evidence="1 2" key="1">
    <citation type="submission" date="2016-12" db="EMBL/GenBank/DDBJ databases">
        <title>The whole genome sequencing and assembly of Bacillus cohnii DSM 6307T strain.</title>
        <authorList>
            <person name="Lee Y.-J."/>
            <person name="Yi H."/>
            <person name="Bahn Y.-S."/>
            <person name="Kim J.F."/>
            <person name="Lee D.-W."/>
        </authorList>
    </citation>
    <scope>NUCLEOTIDE SEQUENCE [LARGE SCALE GENOMIC DNA]</scope>
    <source>
        <strain evidence="1 2">DSM 6307</strain>
    </source>
</reference>
<evidence type="ECO:0000313" key="2">
    <source>
        <dbReference type="Proteomes" id="UP000215224"/>
    </source>
</evidence>
<dbReference type="Pfam" id="PF06854">
    <property type="entry name" value="Phage_Gp15"/>
    <property type="match status" value="1"/>
</dbReference>
<dbReference type="InterPro" id="IPR009660">
    <property type="entry name" value="Phage_A500_Gp15"/>
</dbReference>
<dbReference type="AlphaFoldDB" id="A0A223KU22"/>
<dbReference type="KEGG" id="bcoh:BC6307_17920"/>
<organism evidence="1 2">
    <name type="scientific">Sutcliffiella cohnii</name>
    <dbReference type="NCBI Taxonomy" id="33932"/>
    <lineage>
        <taxon>Bacteria</taxon>
        <taxon>Bacillati</taxon>
        <taxon>Bacillota</taxon>
        <taxon>Bacilli</taxon>
        <taxon>Bacillales</taxon>
        <taxon>Bacillaceae</taxon>
        <taxon>Sutcliffiella</taxon>
    </lineage>
</organism>
<evidence type="ECO:0000313" key="1">
    <source>
        <dbReference type="EMBL" id="AST93005.1"/>
    </source>
</evidence>
<dbReference type="RefSeq" id="WP_066412456.1">
    <property type="nucleotide sequence ID" value="NZ_CP018866.1"/>
</dbReference>
<name>A0A223KU22_9BACI</name>
<dbReference type="EMBL" id="CP018866">
    <property type="protein sequence ID" value="AST93005.1"/>
    <property type="molecule type" value="Genomic_DNA"/>
</dbReference>
<dbReference type="Proteomes" id="UP000215224">
    <property type="component" value="Chromosome"/>
</dbReference>